<dbReference type="GO" id="GO:0004721">
    <property type="term" value="F:phosphoprotein phosphatase activity"/>
    <property type="evidence" value="ECO:0007669"/>
    <property type="project" value="TreeGrafter"/>
</dbReference>
<dbReference type="CDD" id="cd00075">
    <property type="entry name" value="HATPase"/>
    <property type="match status" value="1"/>
</dbReference>
<dbReference type="InterPro" id="IPR036890">
    <property type="entry name" value="HATPase_C_sf"/>
</dbReference>
<dbReference type="STRING" id="520762.AN619_03300"/>
<keyword evidence="7" id="KW-0902">Two-component regulatory system</keyword>
<keyword evidence="8" id="KW-1133">Transmembrane helix</keyword>
<evidence type="ECO:0000256" key="7">
    <source>
        <dbReference type="ARBA" id="ARBA00023012"/>
    </source>
</evidence>
<dbReference type="PRINTS" id="PR00344">
    <property type="entry name" value="BCTRLSENSOR"/>
</dbReference>
<keyword evidence="8" id="KW-0472">Membrane</keyword>
<evidence type="ECO:0000259" key="10">
    <source>
        <dbReference type="PROSITE" id="PS50885"/>
    </source>
</evidence>
<dbReference type="GO" id="GO:0000155">
    <property type="term" value="F:phosphorelay sensor kinase activity"/>
    <property type="evidence" value="ECO:0007669"/>
    <property type="project" value="InterPro"/>
</dbReference>
<dbReference type="Gene3D" id="3.30.565.10">
    <property type="entry name" value="Histidine kinase-like ATPase, C-terminal domain"/>
    <property type="match status" value="1"/>
</dbReference>
<dbReference type="InterPro" id="IPR004358">
    <property type="entry name" value="Sig_transdc_His_kin-like_C"/>
</dbReference>
<evidence type="ECO:0000259" key="9">
    <source>
        <dbReference type="PROSITE" id="PS50109"/>
    </source>
</evidence>
<organism evidence="11 12">
    <name type="scientific">Thermotalea metallivorans</name>
    <dbReference type="NCBI Taxonomy" id="520762"/>
    <lineage>
        <taxon>Bacteria</taxon>
        <taxon>Bacillati</taxon>
        <taxon>Bacillota</taxon>
        <taxon>Clostridia</taxon>
        <taxon>Peptostreptococcales</taxon>
        <taxon>Thermotaleaceae</taxon>
        <taxon>Thermotalea</taxon>
    </lineage>
</organism>
<keyword evidence="5 11" id="KW-0808">Transferase</keyword>
<evidence type="ECO:0000256" key="8">
    <source>
        <dbReference type="SAM" id="Phobius"/>
    </source>
</evidence>
<keyword evidence="6 11" id="KW-0418">Kinase</keyword>
<comment type="caution">
    <text evidence="11">The sequence shown here is derived from an EMBL/GenBank/DDBJ whole genome shotgun (WGS) entry which is preliminary data.</text>
</comment>
<comment type="subcellular location">
    <subcellularLocation>
        <location evidence="2">Membrane</location>
    </subcellularLocation>
</comment>
<dbReference type="InterPro" id="IPR050351">
    <property type="entry name" value="BphY/WalK/GraS-like"/>
</dbReference>
<dbReference type="InterPro" id="IPR005467">
    <property type="entry name" value="His_kinase_dom"/>
</dbReference>
<feature type="transmembrane region" description="Helical" evidence="8">
    <location>
        <begin position="169"/>
        <end position="188"/>
    </location>
</feature>
<protein>
    <recommendedName>
        <fullName evidence="3">histidine kinase</fullName>
        <ecNumber evidence="3">2.7.13.3</ecNumber>
    </recommendedName>
</protein>
<evidence type="ECO:0000256" key="3">
    <source>
        <dbReference type="ARBA" id="ARBA00012438"/>
    </source>
</evidence>
<dbReference type="Gene3D" id="6.10.340.10">
    <property type="match status" value="1"/>
</dbReference>
<keyword evidence="8" id="KW-0812">Transmembrane</keyword>
<dbReference type="GO" id="GO:0005886">
    <property type="term" value="C:plasma membrane"/>
    <property type="evidence" value="ECO:0007669"/>
    <property type="project" value="TreeGrafter"/>
</dbReference>
<dbReference type="InterPro" id="IPR003661">
    <property type="entry name" value="HisK_dim/P_dom"/>
</dbReference>
<keyword evidence="12" id="KW-1185">Reference proteome</keyword>
<dbReference type="AlphaFoldDB" id="A0A140LBF1"/>
<dbReference type="SUPFAM" id="SSF55874">
    <property type="entry name" value="ATPase domain of HSP90 chaperone/DNA topoisomerase II/histidine kinase"/>
    <property type="match status" value="1"/>
</dbReference>
<dbReference type="SMART" id="SM00387">
    <property type="entry name" value="HATPase_c"/>
    <property type="match status" value="1"/>
</dbReference>
<dbReference type="InterPro" id="IPR036097">
    <property type="entry name" value="HisK_dim/P_sf"/>
</dbReference>
<dbReference type="Pfam" id="PF00672">
    <property type="entry name" value="HAMP"/>
    <property type="match status" value="1"/>
</dbReference>
<dbReference type="SUPFAM" id="SSF47384">
    <property type="entry name" value="Homodimeric domain of signal transducing histidine kinase"/>
    <property type="match status" value="1"/>
</dbReference>
<dbReference type="GO" id="GO:0016036">
    <property type="term" value="P:cellular response to phosphate starvation"/>
    <property type="evidence" value="ECO:0007669"/>
    <property type="project" value="TreeGrafter"/>
</dbReference>
<dbReference type="Pfam" id="PF02518">
    <property type="entry name" value="HATPase_c"/>
    <property type="match status" value="1"/>
</dbReference>
<dbReference type="PROSITE" id="PS50109">
    <property type="entry name" value="HIS_KIN"/>
    <property type="match status" value="1"/>
</dbReference>
<evidence type="ECO:0000313" key="11">
    <source>
        <dbReference type="EMBL" id="KXG77876.1"/>
    </source>
</evidence>
<reference evidence="11 12" key="1">
    <citation type="submission" date="2015-12" db="EMBL/GenBank/DDBJ databases">
        <title>Draft genome sequence of the thermoanaerobe Thermotalea metallivorans, an isolate from the runoff channel of the Great Artesian Basin, Australia.</title>
        <authorList>
            <person name="Patel B.K."/>
        </authorList>
    </citation>
    <scope>NUCLEOTIDE SEQUENCE [LARGE SCALE GENOMIC DNA]</scope>
    <source>
        <strain evidence="11 12">B2-1</strain>
    </source>
</reference>
<gene>
    <name evidence="11" type="primary">baeS_1</name>
    <name evidence="11" type="ORF">AN619_03300</name>
</gene>
<dbReference type="Gene3D" id="1.10.287.130">
    <property type="match status" value="1"/>
</dbReference>
<dbReference type="CDD" id="cd00082">
    <property type="entry name" value="HisKA"/>
    <property type="match status" value="1"/>
</dbReference>
<accession>A0A140LBF1</accession>
<dbReference type="InterPro" id="IPR003594">
    <property type="entry name" value="HATPase_dom"/>
</dbReference>
<comment type="catalytic activity">
    <reaction evidence="1">
        <text>ATP + protein L-histidine = ADP + protein N-phospho-L-histidine.</text>
        <dbReference type="EC" id="2.7.13.3"/>
    </reaction>
</comment>
<feature type="transmembrane region" description="Helical" evidence="8">
    <location>
        <begin position="6"/>
        <end position="27"/>
    </location>
</feature>
<sequence>MKVPLFRRLSISFFVTVIGSILITSLISNDMIDKRFNEYLSNEHKRKITKVISLVEEIFVQEMDLQSVASYRELARVAILEDLYIEIKNPEGKVFFSSGREHLLHKKMMGHMSRPMMGMGWRKSLGQYMEENYSLTKDGKTTGTLIIGYFGQWNLTERDVGFKDTLNRAFLISITAALIFGLMMSILLSKQLTTPLIKLTGIANEMREGNLTVRADADTNTLEIDQLSKAMNHLAETLQQQEMLRKRLTTDMAHELRTPLTTLKSHMEAFIDGVWEPTEERFADCYEEVERLTKLVGNLQNLAKLEQAALQLNKEPFDLSQEIIKITEVMEPQFRKKNIPIELDLIQELRVLMDRDKIKQILFNLLSNAYKYTHEGGRVEIKLRKEDKGVVLTIKDNGIGISEKDLPYIFERFYRGDVSRSRETGGAGIGLAIVKTLVEAHGGKIKAESTPGMGSTFTITFPQNILSA</sequence>
<dbReference type="PANTHER" id="PTHR45453">
    <property type="entry name" value="PHOSPHATE REGULON SENSOR PROTEIN PHOR"/>
    <property type="match status" value="1"/>
</dbReference>
<name>A0A140LBF1_9FIRM</name>
<dbReference type="Pfam" id="PF00512">
    <property type="entry name" value="HisKA"/>
    <property type="match status" value="1"/>
</dbReference>
<dbReference type="EMBL" id="LOEE01000009">
    <property type="protein sequence ID" value="KXG77876.1"/>
    <property type="molecule type" value="Genomic_DNA"/>
</dbReference>
<proteinExistence type="predicted"/>
<dbReference type="SUPFAM" id="SSF158472">
    <property type="entry name" value="HAMP domain-like"/>
    <property type="match status" value="1"/>
</dbReference>
<dbReference type="PROSITE" id="PS50885">
    <property type="entry name" value="HAMP"/>
    <property type="match status" value="1"/>
</dbReference>
<dbReference type="PATRIC" id="fig|520762.4.peg.373"/>
<dbReference type="SMART" id="SM00388">
    <property type="entry name" value="HisKA"/>
    <property type="match status" value="1"/>
</dbReference>
<dbReference type="CDD" id="cd06225">
    <property type="entry name" value="HAMP"/>
    <property type="match status" value="1"/>
</dbReference>
<evidence type="ECO:0000256" key="6">
    <source>
        <dbReference type="ARBA" id="ARBA00022777"/>
    </source>
</evidence>
<evidence type="ECO:0000313" key="12">
    <source>
        <dbReference type="Proteomes" id="UP000070456"/>
    </source>
</evidence>
<evidence type="ECO:0000256" key="1">
    <source>
        <dbReference type="ARBA" id="ARBA00000085"/>
    </source>
</evidence>
<dbReference type="Proteomes" id="UP000070456">
    <property type="component" value="Unassembled WGS sequence"/>
</dbReference>
<dbReference type="OrthoDB" id="9813151at2"/>
<keyword evidence="4" id="KW-0597">Phosphoprotein</keyword>
<evidence type="ECO:0000256" key="4">
    <source>
        <dbReference type="ARBA" id="ARBA00022553"/>
    </source>
</evidence>
<evidence type="ECO:0000256" key="2">
    <source>
        <dbReference type="ARBA" id="ARBA00004370"/>
    </source>
</evidence>
<dbReference type="RefSeq" id="WP_068554454.1">
    <property type="nucleotide sequence ID" value="NZ_LOEE01000009.1"/>
</dbReference>
<feature type="domain" description="HAMP" evidence="10">
    <location>
        <begin position="190"/>
        <end position="243"/>
    </location>
</feature>
<dbReference type="SMART" id="SM00304">
    <property type="entry name" value="HAMP"/>
    <property type="match status" value="1"/>
</dbReference>
<dbReference type="InterPro" id="IPR003660">
    <property type="entry name" value="HAMP_dom"/>
</dbReference>
<dbReference type="FunFam" id="3.30.565.10:FF:000006">
    <property type="entry name" value="Sensor histidine kinase WalK"/>
    <property type="match status" value="1"/>
</dbReference>
<feature type="domain" description="Histidine kinase" evidence="9">
    <location>
        <begin position="251"/>
        <end position="465"/>
    </location>
</feature>
<evidence type="ECO:0000256" key="5">
    <source>
        <dbReference type="ARBA" id="ARBA00022679"/>
    </source>
</evidence>
<dbReference type="EC" id="2.7.13.3" evidence="3"/>
<dbReference type="PANTHER" id="PTHR45453:SF1">
    <property type="entry name" value="PHOSPHATE REGULON SENSOR PROTEIN PHOR"/>
    <property type="match status" value="1"/>
</dbReference>